<proteinExistence type="predicted"/>
<dbReference type="RefSeq" id="WP_104002322.1">
    <property type="nucleotide sequence ID" value="NZ_FNVQ01000001.1"/>
</dbReference>
<dbReference type="Proteomes" id="UP000236745">
    <property type="component" value="Unassembled WGS sequence"/>
</dbReference>
<keyword evidence="1" id="KW-1133">Transmembrane helix</keyword>
<dbReference type="OrthoDB" id="6089794at2"/>
<evidence type="ECO:0000313" key="3">
    <source>
        <dbReference type="Proteomes" id="UP000236745"/>
    </source>
</evidence>
<sequence length="116" mass="13031">MPEKSPIDHIIDLTGKVEALQQIVQGAEDERTRGRLVQEDLRKCLNELTHRMNAMPDAEHKEHHDFIQTLIRESEQRQRVRAAVLEKLASGGAWAGLVGIGTLVWFGVKQKLGIGD</sequence>
<protein>
    <submittedName>
        <fullName evidence="2">Uncharacterized protein</fullName>
    </submittedName>
</protein>
<name>A0A1H5XL66_9GAMM</name>
<dbReference type="AlphaFoldDB" id="A0A1H5XL66"/>
<accession>A0A1H5XL66</accession>
<gene>
    <name evidence="2" type="ORF">SAMN05444390_1011414</name>
</gene>
<keyword evidence="1" id="KW-0472">Membrane</keyword>
<evidence type="ECO:0000256" key="1">
    <source>
        <dbReference type="SAM" id="Phobius"/>
    </source>
</evidence>
<keyword evidence="3" id="KW-1185">Reference proteome</keyword>
<keyword evidence="1" id="KW-0812">Transmembrane</keyword>
<dbReference type="EMBL" id="FNVQ01000001">
    <property type="protein sequence ID" value="SEG12097.1"/>
    <property type="molecule type" value="Genomic_DNA"/>
</dbReference>
<evidence type="ECO:0000313" key="2">
    <source>
        <dbReference type="EMBL" id="SEG12097.1"/>
    </source>
</evidence>
<organism evidence="2 3">
    <name type="scientific">Marinobacterium lutimaris</name>
    <dbReference type="NCBI Taxonomy" id="568106"/>
    <lineage>
        <taxon>Bacteria</taxon>
        <taxon>Pseudomonadati</taxon>
        <taxon>Pseudomonadota</taxon>
        <taxon>Gammaproteobacteria</taxon>
        <taxon>Oceanospirillales</taxon>
        <taxon>Oceanospirillaceae</taxon>
        <taxon>Marinobacterium</taxon>
    </lineage>
</organism>
<feature type="transmembrane region" description="Helical" evidence="1">
    <location>
        <begin position="88"/>
        <end position="108"/>
    </location>
</feature>
<reference evidence="2 3" key="1">
    <citation type="submission" date="2016-10" db="EMBL/GenBank/DDBJ databases">
        <authorList>
            <person name="de Groot N.N."/>
        </authorList>
    </citation>
    <scope>NUCLEOTIDE SEQUENCE [LARGE SCALE GENOMIC DNA]</scope>
    <source>
        <strain evidence="2 3">DSM 22012</strain>
    </source>
</reference>